<evidence type="ECO:0000313" key="2">
    <source>
        <dbReference type="EMBL" id="GCB85703.1"/>
    </source>
</evidence>
<evidence type="ECO:0000313" key="3">
    <source>
        <dbReference type="Proteomes" id="UP000288216"/>
    </source>
</evidence>
<proteinExistence type="predicted"/>
<accession>A0A401QK55</accession>
<comment type="caution">
    <text evidence="2">The sequence shown here is derived from an EMBL/GenBank/DDBJ whole genome shotgun (WGS) entry which is preliminary data.</text>
</comment>
<gene>
    <name evidence="2" type="ORF">scyTo_0026428</name>
</gene>
<feature type="region of interest" description="Disordered" evidence="1">
    <location>
        <begin position="1"/>
        <end position="55"/>
    </location>
</feature>
<sequence>MDPHPNAVYLPLCFVPQDPADPEVDPGPTPPSEAAAPPGSRGRERSGGSLGYGEEELAQLRDDLARETGERQALAEGHERARQWLVRRLKALLEDDRWEEEEEEEAAEWAEVHLLLDQAEERVEALREELEKSEGEKRRPEEDTRSGGAEEGPGAGGQEEGDLERLREERDRLAEERRLAERRFVELEGHLDNVRALMSQYRLRKCSQSRQIEELEIQVLDLTGNNVELSGLVRGLQGELQGKEAGTALPGTLAERCAALGAANAGLTRLTERLEEEAARLRAEASEWAEERASRNRLVLQLREAECGLADLQLEAEQLRAENGRLRQPGRRDGSHHREQEEEASLREDLERELAEARRELAAEREERDSEGRLRDQNQALAANQLEELRAQCQTLDLRLQEELESHSAS</sequence>
<keyword evidence="3" id="KW-1185">Reference proteome</keyword>
<feature type="compositionally biased region" description="Basic and acidic residues" evidence="1">
    <location>
        <begin position="125"/>
        <end position="145"/>
    </location>
</feature>
<organism evidence="2 3">
    <name type="scientific">Scyliorhinus torazame</name>
    <name type="common">Cloudy catshark</name>
    <name type="synonym">Catulus torazame</name>
    <dbReference type="NCBI Taxonomy" id="75743"/>
    <lineage>
        <taxon>Eukaryota</taxon>
        <taxon>Metazoa</taxon>
        <taxon>Chordata</taxon>
        <taxon>Craniata</taxon>
        <taxon>Vertebrata</taxon>
        <taxon>Chondrichthyes</taxon>
        <taxon>Elasmobranchii</taxon>
        <taxon>Galeomorphii</taxon>
        <taxon>Galeoidea</taxon>
        <taxon>Carcharhiniformes</taxon>
        <taxon>Scyliorhinidae</taxon>
        <taxon>Scyliorhinus</taxon>
    </lineage>
</organism>
<feature type="region of interest" description="Disordered" evidence="1">
    <location>
        <begin position="321"/>
        <end position="379"/>
    </location>
</feature>
<dbReference type="OrthoDB" id="10689038at2759"/>
<evidence type="ECO:0000256" key="1">
    <source>
        <dbReference type="SAM" id="MobiDB-lite"/>
    </source>
</evidence>
<dbReference type="Proteomes" id="UP000288216">
    <property type="component" value="Unassembled WGS sequence"/>
</dbReference>
<feature type="compositionally biased region" description="Basic and acidic residues" evidence="1">
    <location>
        <begin position="321"/>
        <end position="376"/>
    </location>
</feature>
<dbReference type="AlphaFoldDB" id="A0A401QK55"/>
<feature type="region of interest" description="Disordered" evidence="1">
    <location>
        <begin position="125"/>
        <end position="169"/>
    </location>
</feature>
<feature type="non-terminal residue" evidence="2">
    <location>
        <position position="410"/>
    </location>
</feature>
<reference evidence="2 3" key="1">
    <citation type="journal article" date="2018" name="Nat. Ecol. Evol.">
        <title>Shark genomes provide insights into elasmobranch evolution and the origin of vertebrates.</title>
        <authorList>
            <person name="Hara Y"/>
            <person name="Yamaguchi K"/>
            <person name="Onimaru K"/>
            <person name="Kadota M"/>
            <person name="Koyanagi M"/>
            <person name="Keeley SD"/>
            <person name="Tatsumi K"/>
            <person name="Tanaka K"/>
            <person name="Motone F"/>
            <person name="Kageyama Y"/>
            <person name="Nozu R"/>
            <person name="Adachi N"/>
            <person name="Nishimura O"/>
            <person name="Nakagawa R"/>
            <person name="Tanegashima C"/>
            <person name="Kiyatake I"/>
            <person name="Matsumoto R"/>
            <person name="Murakumo K"/>
            <person name="Nishida K"/>
            <person name="Terakita A"/>
            <person name="Kuratani S"/>
            <person name="Sato K"/>
            <person name="Hyodo S Kuraku.S."/>
        </authorList>
    </citation>
    <scope>NUCLEOTIDE SEQUENCE [LARGE SCALE GENOMIC DNA]</scope>
</reference>
<name>A0A401QK55_SCYTO</name>
<dbReference type="EMBL" id="BFAA01196156">
    <property type="protein sequence ID" value="GCB85703.1"/>
    <property type="molecule type" value="Genomic_DNA"/>
</dbReference>
<feature type="compositionally biased region" description="Gly residues" evidence="1">
    <location>
        <begin position="149"/>
        <end position="158"/>
    </location>
</feature>
<protein>
    <submittedName>
        <fullName evidence="2">Uncharacterized protein</fullName>
    </submittedName>
</protein>